<dbReference type="Gene3D" id="1.10.10.10">
    <property type="entry name" value="Winged helix-like DNA-binding domain superfamily/Winged helix DNA-binding domain"/>
    <property type="match status" value="1"/>
</dbReference>
<dbReference type="InterPro" id="IPR036388">
    <property type="entry name" value="WH-like_DNA-bd_sf"/>
</dbReference>
<evidence type="ECO:0000259" key="1">
    <source>
        <dbReference type="PROSITE" id="PS50995"/>
    </source>
</evidence>
<dbReference type="GO" id="GO:0003700">
    <property type="term" value="F:DNA-binding transcription factor activity"/>
    <property type="evidence" value="ECO:0007669"/>
    <property type="project" value="InterPro"/>
</dbReference>
<dbReference type="EMBL" id="CYSB01000005">
    <property type="protein sequence ID" value="CUH63402.1"/>
    <property type="molecule type" value="Genomic_DNA"/>
</dbReference>
<dbReference type="GO" id="GO:0006950">
    <property type="term" value="P:response to stress"/>
    <property type="evidence" value="ECO:0007669"/>
    <property type="project" value="TreeGrafter"/>
</dbReference>
<dbReference type="EMBL" id="CYSC01000027">
    <property type="protein sequence ID" value="CUH71944.1"/>
    <property type="molecule type" value="Genomic_DNA"/>
</dbReference>
<dbReference type="RefSeq" id="WP_058243194.1">
    <property type="nucleotide sequence ID" value="NZ_CYSB01000005.1"/>
</dbReference>
<proteinExistence type="predicted"/>
<dbReference type="PANTHER" id="PTHR33164:SF99">
    <property type="entry name" value="MARR FAMILY REGULATORY PROTEIN"/>
    <property type="match status" value="1"/>
</dbReference>
<evidence type="ECO:0000313" key="4">
    <source>
        <dbReference type="Proteomes" id="UP000051086"/>
    </source>
</evidence>
<dbReference type="SUPFAM" id="SSF46785">
    <property type="entry name" value="Winged helix' DNA-binding domain"/>
    <property type="match status" value="1"/>
</dbReference>
<dbReference type="InterPro" id="IPR039422">
    <property type="entry name" value="MarR/SlyA-like"/>
</dbReference>
<keyword evidence="4" id="KW-1185">Reference proteome</keyword>
<evidence type="ECO:0000313" key="3">
    <source>
        <dbReference type="EMBL" id="CUH71944.1"/>
    </source>
</evidence>
<feature type="domain" description="HTH marR-type" evidence="1">
    <location>
        <begin position="1"/>
        <end position="136"/>
    </location>
</feature>
<dbReference type="OrthoDB" id="5511415at2"/>
<name>A0A0N7LUG1_9RHOB</name>
<sequence>MTDPLYHLTWLPRPLMQQVETAVESGLQGTGLTVRTRAVMEVLLQGPLPVPALAEALHIQRQYVQVLVNEALAAGFVCKQANPRHARSHLIALTPNGSALIEHVMTQEHTLLAELAGDLPADEVATALRIVKTLITRFQSHNQGLTP</sequence>
<dbReference type="Proteomes" id="UP000051086">
    <property type="component" value="Unassembled WGS sequence"/>
</dbReference>
<dbReference type="Proteomes" id="UP000051887">
    <property type="component" value="Unassembled WGS sequence"/>
</dbReference>
<dbReference type="InterPro" id="IPR000835">
    <property type="entry name" value="HTH_MarR-typ"/>
</dbReference>
<gene>
    <name evidence="2" type="ORF">TL5118_00453</name>
    <name evidence="3" type="ORF">TL5120_01739</name>
</gene>
<dbReference type="AlphaFoldDB" id="A0A0N7LUG1"/>
<dbReference type="InterPro" id="IPR036390">
    <property type="entry name" value="WH_DNA-bd_sf"/>
</dbReference>
<evidence type="ECO:0000313" key="5">
    <source>
        <dbReference type="Proteomes" id="UP000051887"/>
    </source>
</evidence>
<accession>A0A0N7LUG1</accession>
<dbReference type="PANTHER" id="PTHR33164">
    <property type="entry name" value="TRANSCRIPTIONAL REGULATOR, MARR FAMILY"/>
    <property type="match status" value="1"/>
</dbReference>
<evidence type="ECO:0000313" key="2">
    <source>
        <dbReference type="EMBL" id="CUH63402.1"/>
    </source>
</evidence>
<protein>
    <submittedName>
        <fullName evidence="3">MarR family protein</fullName>
    </submittedName>
</protein>
<dbReference type="Pfam" id="PF12802">
    <property type="entry name" value="MarR_2"/>
    <property type="match status" value="1"/>
</dbReference>
<organism evidence="3 5">
    <name type="scientific">Thalassovita autumnalis</name>
    <dbReference type="NCBI Taxonomy" id="2072972"/>
    <lineage>
        <taxon>Bacteria</taxon>
        <taxon>Pseudomonadati</taxon>
        <taxon>Pseudomonadota</taxon>
        <taxon>Alphaproteobacteria</taxon>
        <taxon>Rhodobacterales</taxon>
        <taxon>Roseobacteraceae</taxon>
        <taxon>Thalassovita</taxon>
    </lineage>
</organism>
<reference evidence="2 4" key="1">
    <citation type="submission" date="2015-09" db="EMBL/GenBank/DDBJ databases">
        <authorList>
            <person name="Rodrigo-Torres L."/>
            <person name="Arahal D.R."/>
        </authorList>
    </citation>
    <scope>NUCLEOTIDE SEQUENCE [LARGE SCALE GENOMIC DNA]</scope>
    <source>
        <strain evidence="2 4">CECT 5118</strain>
    </source>
</reference>
<dbReference type="PROSITE" id="PS50995">
    <property type="entry name" value="HTH_MARR_2"/>
    <property type="match status" value="1"/>
</dbReference>
<reference evidence="3 5" key="2">
    <citation type="submission" date="2015-09" db="EMBL/GenBank/DDBJ databases">
        <authorList>
            <consortium name="Swine Surveillance"/>
        </authorList>
    </citation>
    <scope>NUCLEOTIDE SEQUENCE [LARGE SCALE GENOMIC DNA]</scope>
    <source>
        <strain evidence="3 5">5120</strain>
    </source>
</reference>